<dbReference type="OMA" id="ITEMISF"/>
<sequence>DISLYNTLTITEMISFYGKIYNMPASEVEHNMQFLIKLLQLPPKNQLIGDMSGGQMRRASLALALVHCPDLLILDEPTVGLDPILRKG</sequence>
<dbReference type="GO" id="GO:0016887">
    <property type="term" value="F:ATP hydrolysis activity"/>
    <property type="evidence" value="ECO:0007669"/>
    <property type="project" value="InterPro"/>
</dbReference>
<gene>
    <name evidence="2" type="ORF">Ocin01_02301</name>
</gene>
<evidence type="ECO:0000313" key="3">
    <source>
        <dbReference type="Proteomes" id="UP000094527"/>
    </source>
</evidence>
<dbReference type="PANTHER" id="PTHR43038:SF3">
    <property type="entry name" value="ABC TRANSPORTER G FAMILY MEMBER 20 ISOFORM X1"/>
    <property type="match status" value="1"/>
</dbReference>
<feature type="non-terminal residue" evidence="2">
    <location>
        <position position="1"/>
    </location>
</feature>
<dbReference type="EMBL" id="LJIJ01000046">
    <property type="protein sequence ID" value="ODN04359.1"/>
    <property type="molecule type" value="Genomic_DNA"/>
</dbReference>
<dbReference type="Pfam" id="PF00005">
    <property type="entry name" value="ABC_tran"/>
    <property type="match status" value="1"/>
</dbReference>
<evidence type="ECO:0000313" key="2">
    <source>
        <dbReference type="EMBL" id="ODN04359.1"/>
    </source>
</evidence>
<name>A0A1D2NGJ4_ORCCI</name>
<accession>A0A1D2NGJ4</accession>
<dbReference type="PANTHER" id="PTHR43038">
    <property type="entry name" value="ATP-BINDING CASSETTE, SUB-FAMILY H, MEMBER 1"/>
    <property type="match status" value="1"/>
</dbReference>
<dbReference type="GO" id="GO:0005524">
    <property type="term" value="F:ATP binding"/>
    <property type="evidence" value="ECO:0007669"/>
    <property type="project" value="InterPro"/>
</dbReference>
<dbReference type="InterPro" id="IPR003439">
    <property type="entry name" value="ABC_transporter-like_ATP-bd"/>
</dbReference>
<reference evidence="2 3" key="1">
    <citation type="journal article" date="2016" name="Genome Biol. Evol.">
        <title>Gene Family Evolution Reflects Adaptation to Soil Environmental Stressors in the Genome of the Collembolan Orchesella cincta.</title>
        <authorList>
            <person name="Faddeeva-Vakhrusheva A."/>
            <person name="Derks M.F."/>
            <person name="Anvar S.Y."/>
            <person name="Agamennone V."/>
            <person name="Suring W."/>
            <person name="Smit S."/>
            <person name="van Straalen N.M."/>
            <person name="Roelofs D."/>
        </authorList>
    </citation>
    <scope>NUCLEOTIDE SEQUENCE [LARGE SCALE GENOMIC DNA]</scope>
    <source>
        <tissue evidence="2">Mixed pool</tissue>
    </source>
</reference>
<proteinExistence type="predicted"/>
<dbReference type="OrthoDB" id="10255969at2759"/>
<organism evidence="2 3">
    <name type="scientific">Orchesella cincta</name>
    <name type="common">Springtail</name>
    <name type="synonym">Podura cincta</name>
    <dbReference type="NCBI Taxonomy" id="48709"/>
    <lineage>
        <taxon>Eukaryota</taxon>
        <taxon>Metazoa</taxon>
        <taxon>Ecdysozoa</taxon>
        <taxon>Arthropoda</taxon>
        <taxon>Hexapoda</taxon>
        <taxon>Collembola</taxon>
        <taxon>Entomobryomorpha</taxon>
        <taxon>Entomobryoidea</taxon>
        <taxon>Orchesellidae</taxon>
        <taxon>Orchesellinae</taxon>
        <taxon>Orchesella</taxon>
    </lineage>
</organism>
<evidence type="ECO:0000259" key="1">
    <source>
        <dbReference type="Pfam" id="PF00005"/>
    </source>
</evidence>
<dbReference type="SUPFAM" id="SSF52540">
    <property type="entry name" value="P-loop containing nucleoside triphosphate hydrolases"/>
    <property type="match status" value="1"/>
</dbReference>
<dbReference type="Gene3D" id="3.40.50.300">
    <property type="entry name" value="P-loop containing nucleotide triphosphate hydrolases"/>
    <property type="match status" value="1"/>
</dbReference>
<dbReference type="STRING" id="48709.A0A1D2NGJ4"/>
<dbReference type="AlphaFoldDB" id="A0A1D2NGJ4"/>
<feature type="domain" description="ABC transporter" evidence="1">
    <location>
        <begin position="5"/>
        <end position="78"/>
    </location>
</feature>
<keyword evidence="3" id="KW-1185">Reference proteome</keyword>
<protein>
    <submittedName>
        <fullName evidence="2">ABC transporter G family member 23</fullName>
    </submittedName>
</protein>
<comment type="caution">
    <text evidence="2">The sequence shown here is derived from an EMBL/GenBank/DDBJ whole genome shotgun (WGS) entry which is preliminary data.</text>
</comment>
<dbReference type="InterPro" id="IPR027417">
    <property type="entry name" value="P-loop_NTPase"/>
</dbReference>
<dbReference type="Proteomes" id="UP000094527">
    <property type="component" value="Unassembled WGS sequence"/>
</dbReference>